<evidence type="ECO:0000256" key="4">
    <source>
        <dbReference type="ARBA" id="ARBA00023015"/>
    </source>
</evidence>
<evidence type="ECO:0000313" key="13">
    <source>
        <dbReference type="Proteomes" id="UP000824169"/>
    </source>
</evidence>
<evidence type="ECO:0000256" key="5">
    <source>
        <dbReference type="ARBA" id="ARBA00023125"/>
    </source>
</evidence>
<dbReference type="InterPro" id="IPR001789">
    <property type="entry name" value="Sig_transdc_resp-reg_receiver"/>
</dbReference>
<keyword evidence="4" id="KW-0805">Transcription regulation</keyword>
<evidence type="ECO:0000259" key="10">
    <source>
        <dbReference type="PROSITE" id="PS50110"/>
    </source>
</evidence>
<dbReference type="InterPro" id="IPR016032">
    <property type="entry name" value="Sig_transdc_resp-reg_C-effctor"/>
</dbReference>
<proteinExistence type="predicted"/>
<dbReference type="GO" id="GO:0005829">
    <property type="term" value="C:cytosol"/>
    <property type="evidence" value="ECO:0007669"/>
    <property type="project" value="TreeGrafter"/>
</dbReference>
<sequence length="236" mass="27022">MVSKQKILIVDDDNNIAELISLYLTKECFECRIVNDGEEALKVLDTFQPDLILLDLMLPGMDGYQVCREVRHKSNLPIIMLSAKGEIFDKVLGLELGADDYIIKPFDSKELVARVKAVLRRFQPAVSPTAASAMTNGKYVEYPDLIINQTNYSVTYKGEIVDMPPKELELLYFLASSPNQVFTREQLLDHIWGYEYIGDTRTVDVHIKRLREKIKDHANWSISTVWGIGYKFEVRS</sequence>
<evidence type="ECO:0000313" key="12">
    <source>
        <dbReference type="EMBL" id="HIV25459.1"/>
    </source>
</evidence>
<keyword evidence="5 9" id="KW-0238">DNA-binding</keyword>
<dbReference type="Gene3D" id="1.10.10.10">
    <property type="entry name" value="Winged helix-like DNA-binding domain superfamily/Winged helix DNA-binding domain"/>
    <property type="match status" value="1"/>
</dbReference>
<dbReference type="AlphaFoldDB" id="A0A9D1P4A6"/>
<keyword evidence="6" id="KW-0804">Transcription</keyword>
<reference evidence="12" key="2">
    <citation type="journal article" date="2021" name="PeerJ">
        <title>Extensive microbial diversity within the chicken gut microbiome revealed by metagenomics and culture.</title>
        <authorList>
            <person name="Gilroy R."/>
            <person name="Ravi A."/>
            <person name="Getino M."/>
            <person name="Pursley I."/>
            <person name="Horton D.L."/>
            <person name="Alikhan N.F."/>
            <person name="Baker D."/>
            <person name="Gharbi K."/>
            <person name="Hall N."/>
            <person name="Watson M."/>
            <person name="Adriaenssens E.M."/>
            <person name="Foster-Nyarko E."/>
            <person name="Jarju S."/>
            <person name="Secka A."/>
            <person name="Antonio M."/>
            <person name="Oren A."/>
            <person name="Chaudhuri R.R."/>
            <person name="La Ragione R."/>
            <person name="Hildebrand F."/>
            <person name="Pallen M.J."/>
        </authorList>
    </citation>
    <scope>NUCLEOTIDE SEQUENCE</scope>
    <source>
        <strain evidence="12">CHK188-20938</strain>
    </source>
</reference>
<accession>A0A9D1P4A6</accession>
<dbReference type="GO" id="GO:0006355">
    <property type="term" value="P:regulation of DNA-templated transcription"/>
    <property type="evidence" value="ECO:0007669"/>
    <property type="project" value="InterPro"/>
</dbReference>
<dbReference type="PROSITE" id="PS50110">
    <property type="entry name" value="RESPONSE_REGULATORY"/>
    <property type="match status" value="1"/>
</dbReference>
<reference evidence="12" key="1">
    <citation type="submission" date="2020-10" db="EMBL/GenBank/DDBJ databases">
        <authorList>
            <person name="Gilroy R."/>
        </authorList>
    </citation>
    <scope>NUCLEOTIDE SEQUENCE</scope>
    <source>
        <strain evidence="12">CHK188-20938</strain>
    </source>
</reference>
<dbReference type="PANTHER" id="PTHR48111">
    <property type="entry name" value="REGULATOR OF RPOS"/>
    <property type="match status" value="1"/>
</dbReference>
<dbReference type="PANTHER" id="PTHR48111:SF21">
    <property type="entry name" value="DNA-BINDING DUAL MASTER TRANSCRIPTIONAL REGULATOR RPAA"/>
    <property type="match status" value="1"/>
</dbReference>
<feature type="domain" description="OmpR/PhoB-type" evidence="11">
    <location>
        <begin position="137"/>
        <end position="234"/>
    </location>
</feature>
<dbReference type="Pfam" id="PF00486">
    <property type="entry name" value="Trans_reg_C"/>
    <property type="match status" value="1"/>
</dbReference>
<dbReference type="InterPro" id="IPR011006">
    <property type="entry name" value="CheY-like_superfamily"/>
</dbReference>
<feature type="modified residue" description="4-aspartylphosphate" evidence="8">
    <location>
        <position position="55"/>
    </location>
</feature>
<dbReference type="PROSITE" id="PS51755">
    <property type="entry name" value="OMPR_PHOB"/>
    <property type="match status" value="1"/>
</dbReference>
<gene>
    <name evidence="12" type="ORF">IAB71_06690</name>
</gene>
<feature type="domain" description="Response regulatory" evidence="10">
    <location>
        <begin position="6"/>
        <end position="119"/>
    </location>
</feature>
<dbReference type="GO" id="GO:0000156">
    <property type="term" value="F:phosphorelay response regulator activity"/>
    <property type="evidence" value="ECO:0007669"/>
    <property type="project" value="TreeGrafter"/>
</dbReference>
<dbReference type="EMBL" id="DVOO01000018">
    <property type="protein sequence ID" value="HIV25459.1"/>
    <property type="molecule type" value="Genomic_DNA"/>
</dbReference>
<dbReference type="GO" id="GO:0032993">
    <property type="term" value="C:protein-DNA complex"/>
    <property type="evidence" value="ECO:0007669"/>
    <property type="project" value="TreeGrafter"/>
</dbReference>
<dbReference type="FunFam" id="1.10.10.10:FF:000018">
    <property type="entry name" value="DNA-binding response regulator ResD"/>
    <property type="match status" value="1"/>
</dbReference>
<evidence type="ECO:0000256" key="9">
    <source>
        <dbReference type="PROSITE-ProRule" id="PRU01091"/>
    </source>
</evidence>
<feature type="DNA-binding region" description="OmpR/PhoB-type" evidence="9">
    <location>
        <begin position="137"/>
        <end position="234"/>
    </location>
</feature>
<keyword evidence="3" id="KW-0902">Two-component regulatory system</keyword>
<comment type="caution">
    <text evidence="12">The sequence shown here is derived from an EMBL/GenBank/DDBJ whole genome shotgun (WGS) entry which is preliminary data.</text>
</comment>
<dbReference type="SMART" id="SM00862">
    <property type="entry name" value="Trans_reg_C"/>
    <property type="match status" value="1"/>
</dbReference>
<dbReference type="FunFam" id="3.40.50.2300:FF:000001">
    <property type="entry name" value="DNA-binding response regulator PhoB"/>
    <property type="match status" value="1"/>
</dbReference>
<comment type="function">
    <text evidence="7">May play the central regulatory role in sporulation. It may be an element of the effector pathway responsible for the activation of sporulation genes in response to nutritional stress. Spo0A may act in concert with spo0H (a sigma factor) to control the expression of some genes that are critical to the sporulation process.</text>
</comment>
<evidence type="ECO:0000256" key="2">
    <source>
        <dbReference type="ARBA" id="ARBA00022553"/>
    </source>
</evidence>
<protein>
    <recommendedName>
        <fullName evidence="1">Stage 0 sporulation protein A homolog</fullName>
    </recommendedName>
</protein>
<dbReference type="InterPro" id="IPR001867">
    <property type="entry name" value="OmpR/PhoB-type_DNA-bd"/>
</dbReference>
<evidence type="ECO:0000259" key="11">
    <source>
        <dbReference type="PROSITE" id="PS51755"/>
    </source>
</evidence>
<organism evidence="12 13">
    <name type="scientific">Candidatus Scatomonas pullistercoris</name>
    <dbReference type="NCBI Taxonomy" id="2840920"/>
    <lineage>
        <taxon>Bacteria</taxon>
        <taxon>Bacillati</taxon>
        <taxon>Bacillota</taxon>
        <taxon>Clostridia</taxon>
        <taxon>Lachnospirales</taxon>
        <taxon>Lachnospiraceae</taxon>
        <taxon>Lachnospiraceae incertae sedis</taxon>
        <taxon>Candidatus Scatomonas</taxon>
    </lineage>
</organism>
<dbReference type="SUPFAM" id="SSF46894">
    <property type="entry name" value="C-terminal effector domain of the bipartite response regulators"/>
    <property type="match status" value="1"/>
</dbReference>
<evidence type="ECO:0000256" key="8">
    <source>
        <dbReference type="PROSITE-ProRule" id="PRU00169"/>
    </source>
</evidence>
<dbReference type="SMART" id="SM00448">
    <property type="entry name" value="REC"/>
    <property type="match status" value="1"/>
</dbReference>
<name>A0A9D1P4A6_9FIRM</name>
<dbReference type="Proteomes" id="UP000824169">
    <property type="component" value="Unassembled WGS sequence"/>
</dbReference>
<dbReference type="Pfam" id="PF00072">
    <property type="entry name" value="Response_reg"/>
    <property type="match status" value="1"/>
</dbReference>
<dbReference type="GO" id="GO:0000976">
    <property type="term" value="F:transcription cis-regulatory region binding"/>
    <property type="evidence" value="ECO:0007669"/>
    <property type="project" value="TreeGrafter"/>
</dbReference>
<dbReference type="InterPro" id="IPR039420">
    <property type="entry name" value="WalR-like"/>
</dbReference>
<evidence type="ECO:0000256" key="7">
    <source>
        <dbReference type="ARBA" id="ARBA00024867"/>
    </source>
</evidence>
<keyword evidence="2 8" id="KW-0597">Phosphoprotein</keyword>
<evidence type="ECO:0000256" key="6">
    <source>
        <dbReference type="ARBA" id="ARBA00023163"/>
    </source>
</evidence>
<evidence type="ECO:0000256" key="1">
    <source>
        <dbReference type="ARBA" id="ARBA00018672"/>
    </source>
</evidence>
<dbReference type="SUPFAM" id="SSF52172">
    <property type="entry name" value="CheY-like"/>
    <property type="match status" value="1"/>
</dbReference>
<dbReference type="Gene3D" id="3.40.50.2300">
    <property type="match status" value="1"/>
</dbReference>
<dbReference type="CDD" id="cd00383">
    <property type="entry name" value="trans_reg_C"/>
    <property type="match status" value="1"/>
</dbReference>
<dbReference type="InterPro" id="IPR036388">
    <property type="entry name" value="WH-like_DNA-bd_sf"/>
</dbReference>
<evidence type="ECO:0000256" key="3">
    <source>
        <dbReference type="ARBA" id="ARBA00023012"/>
    </source>
</evidence>